<dbReference type="PANTHER" id="PTHR33515">
    <property type="entry name" value="RIBOSOME-BINDING FACTOR A, CHLOROPLASTIC-RELATED"/>
    <property type="match status" value="1"/>
</dbReference>
<proteinExistence type="inferred from homology"/>
<dbReference type="Gene3D" id="3.30.300.20">
    <property type="match status" value="1"/>
</dbReference>
<dbReference type="OrthoDB" id="307788at2"/>
<comment type="caution">
    <text evidence="3">The sequence shown here is derived from an EMBL/GenBank/DDBJ whole genome shotgun (WGS) entry which is preliminary data.</text>
</comment>
<reference evidence="3 4" key="1">
    <citation type="submission" date="2019-03" db="EMBL/GenBank/DDBJ databases">
        <title>Draft genome sequence data and analysis of a Fermenting Bacterium, Soehngenia longevitae strain 1933PT, isolated from petroleum reservoir in Azerbaijan.</title>
        <authorList>
            <person name="Grouzdev D.S."/>
            <person name="Bidzhieva S.K."/>
            <person name="Sokolova D.S."/>
            <person name="Tourova T.P."/>
            <person name="Poltaraus A.B."/>
            <person name="Nazina T.N."/>
        </authorList>
    </citation>
    <scope>NUCLEOTIDE SEQUENCE [LARGE SCALE GENOMIC DNA]</scope>
    <source>
        <strain evidence="3 4">1933P</strain>
    </source>
</reference>
<dbReference type="NCBIfam" id="TIGR00082">
    <property type="entry name" value="rbfA"/>
    <property type="match status" value="1"/>
</dbReference>
<evidence type="ECO:0000313" key="3">
    <source>
        <dbReference type="EMBL" id="TFZ39816.1"/>
    </source>
</evidence>
<protein>
    <recommendedName>
        <fullName evidence="2">Ribosome-binding factor A</fullName>
    </recommendedName>
</protein>
<organism evidence="3 4">
    <name type="scientific">Soehngenia longivitae</name>
    <dbReference type="NCBI Taxonomy" id="2562294"/>
    <lineage>
        <taxon>Bacteria</taxon>
        <taxon>Bacillati</taxon>
        <taxon>Bacillota</taxon>
        <taxon>Tissierellia</taxon>
        <taxon>Tissierellales</taxon>
        <taxon>Tissierellaceae</taxon>
        <taxon>Soehngenia</taxon>
    </lineage>
</organism>
<keyword evidence="1 2" id="KW-0690">Ribosome biogenesis</keyword>
<sequence>MNEKRINRISEEIKRVVADLILNDIKDPRISKMASVNRVIVTKDLKYAKIYVSVLGNNEEKSETLKGLDSAKGYIRKAIGDKVNLRITPDPIFYIDDSIEHAIYMTNLIKQVTNEVNVNKEQTDGESENE</sequence>
<accession>A0A4Z0D4G8</accession>
<dbReference type="GO" id="GO:0005829">
    <property type="term" value="C:cytosol"/>
    <property type="evidence" value="ECO:0007669"/>
    <property type="project" value="TreeGrafter"/>
</dbReference>
<dbReference type="InterPro" id="IPR000238">
    <property type="entry name" value="RbfA"/>
</dbReference>
<comment type="function">
    <text evidence="2">One of several proteins that assist in the late maturation steps of the functional core of the 30S ribosomal subunit. Associates with free 30S ribosomal subunits (but not with 30S subunits that are part of 70S ribosomes or polysomes). Required for efficient processing of 16S rRNA. May interact with the 5'-terminal helix region of 16S rRNA.</text>
</comment>
<keyword evidence="2" id="KW-0963">Cytoplasm</keyword>
<gene>
    <name evidence="2 3" type="primary">rbfA</name>
    <name evidence="3" type="ORF">E4100_07215</name>
</gene>
<comment type="subunit">
    <text evidence="2">Monomer. Binds 30S ribosomal subunits, but not 50S ribosomal subunits or 70S ribosomes.</text>
</comment>
<dbReference type="AlphaFoldDB" id="A0A4Z0D4G8"/>
<comment type="subcellular location">
    <subcellularLocation>
        <location evidence="2">Cytoplasm</location>
    </subcellularLocation>
</comment>
<dbReference type="EMBL" id="SRIB01000009">
    <property type="protein sequence ID" value="TFZ39816.1"/>
    <property type="molecule type" value="Genomic_DNA"/>
</dbReference>
<dbReference type="PANTHER" id="PTHR33515:SF1">
    <property type="entry name" value="RIBOSOME-BINDING FACTOR A, CHLOROPLASTIC-RELATED"/>
    <property type="match status" value="1"/>
</dbReference>
<evidence type="ECO:0000313" key="4">
    <source>
        <dbReference type="Proteomes" id="UP000298381"/>
    </source>
</evidence>
<dbReference type="SUPFAM" id="SSF89919">
    <property type="entry name" value="Ribosome-binding factor A, RbfA"/>
    <property type="match status" value="1"/>
</dbReference>
<dbReference type="Pfam" id="PF02033">
    <property type="entry name" value="RBFA"/>
    <property type="match status" value="1"/>
</dbReference>
<name>A0A4Z0D4G8_9FIRM</name>
<dbReference type="RefSeq" id="WP_135271368.1">
    <property type="nucleotide sequence ID" value="NZ_SRIB01000009.1"/>
</dbReference>
<comment type="similarity">
    <text evidence="2">Belongs to the RbfA family.</text>
</comment>
<evidence type="ECO:0000256" key="2">
    <source>
        <dbReference type="HAMAP-Rule" id="MF_00003"/>
    </source>
</evidence>
<dbReference type="GO" id="GO:0043024">
    <property type="term" value="F:ribosomal small subunit binding"/>
    <property type="evidence" value="ECO:0007669"/>
    <property type="project" value="TreeGrafter"/>
</dbReference>
<dbReference type="GO" id="GO:0030490">
    <property type="term" value="P:maturation of SSU-rRNA"/>
    <property type="evidence" value="ECO:0007669"/>
    <property type="project" value="UniProtKB-UniRule"/>
</dbReference>
<dbReference type="InterPro" id="IPR023799">
    <property type="entry name" value="RbfA_dom_sf"/>
</dbReference>
<keyword evidence="4" id="KW-1185">Reference proteome</keyword>
<dbReference type="Proteomes" id="UP000298381">
    <property type="component" value="Unassembled WGS sequence"/>
</dbReference>
<dbReference type="InterPro" id="IPR015946">
    <property type="entry name" value="KH_dom-like_a/b"/>
</dbReference>
<evidence type="ECO:0000256" key="1">
    <source>
        <dbReference type="ARBA" id="ARBA00022517"/>
    </source>
</evidence>
<dbReference type="HAMAP" id="MF_00003">
    <property type="entry name" value="RbfA"/>
    <property type="match status" value="1"/>
</dbReference>